<evidence type="ECO:0000256" key="2">
    <source>
        <dbReference type="ARBA" id="ARBA00022630"/>
    </source>
</evidence>
<keyword evidence="2" id="KW-0285">Flavoprotein</keyword>
<evidence type="ECO:0000256" key="3">
    <source>
        <dbReference type="ARBA" id="ARBA00022827"/>
    </source>
</evidence>
<evidence type="ECO:0000256" key="1">
    <source>
        <dbReference type="ARBA" id="ARBA00001974"/>
    </source>
</evidence>
<dbReference type="GO" id="GO:0071949">
    <property type="term" value="F:FAD binding"/>
    <property type="evidence" value="ECO:0007669"/>
    <property type="project" value="InterPro"/>
</dbReference>
<evidence type="ECO:0000256" key="4">
    <source>
        <dbReference type="ARBA" id="ARBA00023002"/>
    </source>
</evidence>
<dbReference type="PANTHER" id="PTHR11748">
    <property type="entry name" value="D-LACTATE DEHYDROGENASE"/>
    <property type="match status" value="1"/>
</dbReference>
<comment type="cofactor">
    <cofactor evidence="1">
        <name>FAD</name>
        <dbReference type="ChEBI" id="CHEBI:57692"/>
    </cofactor>
</comment>
<feature type="domain" description="FAD-binding PCMH-type" evidence="5">
    <location>
        <begin position="4"/>
        <end position="175"/>
    </location>
</feature>
<dbReference type="SUPFAM" id="SSF56176">
    <property type="entry name" value="FAD-binding/transporter-associated domain-like"/>
    <property type="match status" value="1"/>
</dbReference>
<protein>
    <submittedName>
        <fullName evidence="6">Glycolate dehydrogenase, FAD-binding subunit GlcE</fullName>
        <ecNumber evidence="6">1.1.99.14</ecNumber>
    </submittedName>
</protein>
<dbReference type="InterPro" id="IPR016164">
    <property type="entry name" value="FAD-linked_Oxase-like_C"/>
</dbReference>
<dbReference type="InterPro" id="IPR016171">
    <property type="entry name" value="Vanillyl_alc_oxidase_C-sub2"/>
</dbReference>
<sequence length="368" mass="40769">MIINTNKDKTSFLTSKIQQAVHAQQALNIVAGNSKAFYGRTIDCKNLNISTHSGIINYEPSELVMTVRSGTKLTEINLELNKNNQMLAFEPPQFNANTTIGGSIACGLSGSRRPFFGSARDFILGCRIINGKGENLRFGGEVIKNVAGYDASRLMTGALGTLGVILDVSIKVLPKPESELTLVQTLSTEAALKLMLHLKRQAFPISGLCFYSNHLFIRLSGSKKTLDKTQAIIGGELLTNTFIESELSFSWQQLDNHSLDFFNTNKNLWRISVKPNTPALNIKDDCIYGWAGAERWITSDKDNKTMLELASKAKGHATLFRVTNENTNKTNNTKFQPLSTSLLTLHKELKKSFDPYNILNPGKLYSEI</sequence>
<dbReference type="InterPro" id="IPR016169">
    <property type="entry name" value="FAD-bd_PCMH_sub2"/>
</dbReference>
<dbReference type="PROSITE" id="PS51387">
    <property type="entry name" value="FAD_PCMH"/>
    <property type="match status" value="1"/>
</dbReference>
<dbReference type="PANTHER" id="PTHR11748:SF103">
    <property type="entry name" value="GLYCOLATE OXIDASE SUBUNIT GLCE"/>
    <property type="match status" value="1"/>
</dbReference>
<dbReference type="InterPro" id="IPR016166">
    <property type="entry name" value="FAD-bd_PCMH"/>
</dbReference>
<dbReference type="Pfam" id="PF01565">
    <property type="entry name" value="FAD_binding_4"/>
    <property type="match status" value="1"/>
</dbReference>
<name>A0A3B1AKJ3_9ZZZZ</name>
<organism evidence="6">
    <name type="scientific">hydrothermal vent metagenome</name>
    <dbReference type="NCBI Taxonomy" id="652676"/>
    <lineage>
        <taxon>unclassified sequences</taxon>
        <taxon>metagenomes</taxon>
        <taxon>ecological metagenomes</taxon>
    </lineage>
</organism>
<dbReference type="NCBIfam" id="NF008439">
    <property type="entry name" value="PRK11282.1"/>
    <property type="match status" value="1"/>
</dbReference>
<reference evidence="6" key="1">
    <citation type="submission" date="2018-06" db="EMBL/GenBank/DDBJ databases">
        <authorList>
            <person name="Zhirakovskaya E."/>
        </authorList>
    </citation>
    <scope>NUCLEOTIDE SEQUENCE</scope>
</reference>
<dbReference type="EC" id="1.1.99.14" evidence="6"/>
<dbReference type="InterPro" id="IPR006094">
    <property type="entry name" value="Oxid_FAD_bind_N"/>
</dbReference>
<dbReference type="SUPFAM" id="SSF55103">
    <property type="entry name" value="FAD-linked oxidases, C-terminal domain"/>
    <property type="match status" value="1"/>
</dbReference>
<dbReference type="Pfam" id="PF02913">
    <property type="entry name" value="FAD-oxidase_C"/>
    <property type="match status" value="1"/>
</dbReference>
<evidence type="ECO:0000259" key="5">
    <source>
        <dbReference type="PROSITE" id="PS51387"/>
    </source>
</evidence>
<keyword evidence="3" id="KW-0274">FAD</keyword>
<keyword evidence="4 6" id="KW-0560">Oxidoreductase</keyword>
<dbReference type="InterPro" id="IPR004113">
    <property type="entry name" value="FAD-bd_oxidored_4_C"/>
</dbReference>
<dbReference type="InterPro" id="IPR036318">
    <property type="entry name" value="FAD-bd_PCMH-like_sf"/>
</dbReference>
<gene>
    <name evidence="6" type="ORF">MNBD_GAMMA22-1348</name>
</gene>
<dbReference type="GO" id="GO:0019154">
    <property type="term" value="F:glycolate dehydrogenase activity"/>
    <property type="evidence" value="ECO:0007669"/>
    <property type="project" value="UniProtKB-EC"/>
</dbReference>
<dbReference type="EMBL" id="UOFS01000039">
    <property type="protein sequence ID" value="VAW98859.1"/>
    <property type="molecule type" value="Genomic_DNA"/>
</dbReference>
<dbReference type="AlphaFoldDB" id="A0A3B1AKJ3"/>
<accession>A0A3B1AKJ3</accession>
<dbReference type="Gene3D" id="1.10.45.10">
    <property type="entry name" value="Vanillyl-alcohol Oxidase, Chain A, domain 4"/>
    <property type="match status" value="1"/>
</dbReference>
<dbReference type="Gene3D" id="3.30.465.10">
    <property type="match status" value="1"/>
</dbReference>
<proteinExistence type="predicted"/>
<evidence type="ECO:0000313" key="6">
    <source>
        <dbReference type="EMBL" id="VAW98859.1"/>
    </source>
</evidence>